<dbReference type="InterPro" id="IPR036249">
    <property type="entry name" value="Thioredoxin-like_sf"/>
</dbReference>
<dbReference type="SUPFAM" id="SSF52833">
    <property type="entry name" value="Thioredoxin-like"/>
    <property type="match status" value="1"/>
</dbReference>
<dbReference type="InterPro" id="IPR017937">
    <property type="entry name" value="Thioredoxin_CS"/>
</dbReference>
<evidence type="ECO:0000256" key="2">
    <source>
        <dbReference type="SAM" id="MobiDB-lite"/>
    </source>
</evidence>
<accession>A0AAD4LQZ4</accession>
<evidence type="ECO:0000313" key="5">
    <source>
        <dbReference type="Proteomes" id="UP001201163"/>
    </source>
</evidence>
<gene>
    <name evidence="4" type="ORF">EDB92DRAFT_1839430</name>
</gene>
<name>A0AAD4LQZ4_9AGAM</name>
<dbReference type="PROSITE" id="PS51352">
    <property type="entry name" value="THIOREDOXIN_2"/>
    <property type="match status" value="1"/>
</dbReference>
<reference evidence="4" key="1">
    <citation type="submission" date="2022-01" db="EMBL/GenBank/DDBJ databases">
        <title>Comparative genomics reveals a dynamic genome evolution in the ectomycorrhizal milk-cap (Lactarius) mushrooms.</title>
        <authorList>
            <consortium name="DOE Joint Genome Institute"/>
            <person name="Lebreton A."/>
            <person name="Tang N."/>
            <person name="Kuo A."/>
            <person name="LaButti K."/>
            <person name="Drula E."/>
            <person name="Barry K."/>
            <person name="Clum A."/>
            <person name="Lipzen A."/>
            <person name="Mousain D."/>
            <person name="Ng V."/>
            <person name="Wang R."/>
            <person name="Wang X."/>
            <person name="Dai Y."/>
            <person name="Henrissat B."/>
            <person name="Grigoriev I.V."/>
            <person name="Guerin-Laguette A."/>
            <person name="Yu F."/>
            <person name="Martin F.M."/>
        </authorList>
    </citation>
    <scope>NUCLEOTIDE SEQUENCE</scope>
    <source>
        <strain evidence="4">QP</strain>
    </source>
</reference>
<protein>
    <submittedName>
        <fullName evidence="4">Thioredoxin-domain-containing protein</fullName>
    </submittedName>
</protein>
<dbReference type="Pfam" id="PF00085">
    <property type="entry name" value="Thioredoxin"/>
    <property type="match status" value="1"/>
</dbReference>
<evidence type="ECO:0000259" key="3">
    <source>
        <dbReference type="PROSITE" id="PS51352"/>
    </source>
</evidence>
<keyword evidence="1" id="KW-1015">Disulfide bond</keyword>
<feature type="region of interest" description="Disordered" evidence="2">
    <location>
        <begin position="101"/>
        <end position="138"/>
    </location>
</feature>
<dbReference type="InterPro" id="IPR013766">
    <property type="entry name" value="Thioredoxin_domain"/>
</dbReference>
<keyword evidence="5" id="KW-1185">Reference proteome</keyword>
<dbReference type="PRINTS" id="PR00421">
    <property type="entry name" value="THIOREDOXIN"/>
</dbReference>
<evidence type="ECO:0000256" key="1">
    <source>
        <dbReference type="ARBA" id="ARBA00023157"/>
    </source>
</evidence>
<dbReference type="EMBL" id="JAKELL010000007">
    <property type="protein sequence ID" value="KAH8997387.1"/>
    <property type="molecule type" value="Genomic_DNA"/>
</dbReference>
<dbReference type="Proteomes" id="UP001201163">
    <property type="component" value="Unassembled WGS sequence"/>
</dbReference>
<proteinExistence type="predicted"/>
<comment type="caution">
    <text evidence="4">The sequence shown here is derived from an EMBL/GenBank/DDBJ whole genome shotgun (WGS) entry which is preliminary data.</text>
</comment>
<dbReference type="PANTHER" id="PTHR46115">
    <property type="entry name" value="THIOREDOXIN-LIKE PROTEIN 1"/>
    <property type="match status" value="1"/>
</dbReference>
<evidence type="ECO:0000313" key="4">
    <source>
        <dbReference type="EMBL" id="KAH8997387.1"/>
    </source>
</evidence>
<dbReference type="Gene3D" id="3.40.30.10">
    <property type="entry name" value="Glutaredoxin"/>
    <property type="match status" value="1"/>
</dbReference>
<organism evidence="4 5">
    <name type="scientific">Lactarius akahatsu</name>
    <dbReference type="NCBI Taxonomy" id="416441"/>
    <lineage>
        <taxon>Eukaryota</taxon>
        <taxon>Fungi</taxon>
        <taxon>Dikarya</taxon>
        <taxon>Basidiomycota</taxon>
        <taxon>Agaricomycotina</taxon>
        <taxon>Agaricomycetes</taxon>
        <taxon>Russulales</taxon>
        <taxon>Russulaceae</taxon>
        <taxon>Lactarius</taxon>
    </lineage>
</organism>
<dbReference type="CDD" id="cd02947">
    <property type="entry name" value="TRX_family"/>
    <property type="match status" value="1"/>
</dbReference>
<dbReference type="AlphaFoldDB" id="A0AAD4LQZ4"/>
<dbReference type="PROSITE" id="PS00194">
    <property type="entry name" value="THIOREDOXIN_1"/>
    <property type="match status" value="1"/>
</dbReference>
<sequence>MPITHITSLSQLDAILDKSRTKLTVVDFHATWCGPCHAIAPAYEALSKQYLSVNFLKCDVDAAQDVAKRYAVGVMPTFLFLKGQTKVDEVKGANKAALENALRKHSSGSTPAAFSGRGQSLGGSSTQPQTSRDDGSEASLVNLDPQVKKLLYFVGAYILFWYLSR</sequence>
<feature type="domain" description="Thioredoxin" evidence="3">
    <location>
        <begin position="1"/>
        <end position="107"/>
    </location>
</feature>